<dbReference type="FunFam" id="3.30.70.270:FF:000001">
    <property type="entry name" value="Diguanylate cyclase domain protein"/>
    <property type="match status" value="1"/>
</dbReference>
<feature type="domain" description="GGDEF" evidence="6">
    <location>
        <begin position="261"/>
        <end position="394"/>
    </location>
</feature>
<dbReference type="SMART" id="SM00267">
    <property type="entry name" value="GGDEF"/>
    <property type="match status" value="1"/>
</dbReference>
<dbReference type="PANTHER" id="PTHR45138:SF9">
    <property type="entry name" value="DIGUANYLATE CYCLASE DGCM-RELATED"/>
    <property type="match status" value="1"/>
</dbReference>
<evidence type="ECO:0000256" key="2">
    <source>
        <dbReference type="ARBA" id="ARBA00034247"/>
    </source>
</evidence>
<dbReference type="InterPro" id="IPR029787">
    <property type="entry name" value="Nucleotide_cyclase"/>
</dbReference>
<dbReference type="GO" id="GO:0007165">
    <property type="term" value="P:signal transduction"/>
    <property type="evidence" value="ECO:0007669"/>
    <property type="project" value="InterPro"/>
</dbReference>
<dbReference type="CDD" id="cd01949">
    <property type="entry name" value="GGDEF"/>
    <property type="match status" value="1"/>
</dbReference>
<evidence type="ECO:0000256" key="4">
    <source>
        <dbReference type="SAM" id="Phobius"/>
    </source>
</evidence>
<dbReference type="SMART" id="SM00304">
    <property type="entry name" value="HAMP"/>
    <property type="match status" value="1"/>
</dbReference>
<dbReference type="OrthoDB" id="384661at2"/>
<feature type="coiled-coil region" evidence="3">
    <location>
        <begin position="201"/>
        <end position="228"/>
    </location>
</feature>
<keyword evidence="8" id="KW-1185">Reference proteome</keyword>
<accession>A0A437J3W1</accession>
<comment type="catalytic activity">
    <reaction evidence="2">
        <text>2 GTP = 3',3'-c-di-GMP + 2 diphosphate</text>
        <dbReference type="Rhea" id="RHEA:24898"/>
        <dbReference type="ChEBI" id="CHEBI:33019"/>
        <dbReference type="ChEBI" id="CHEBI:37565"/>
        <dbReference type="ChEBI" id="CHEBI:58805"/>
        <dbReference type="EC" id="2.7.7.65"/>
    </reaction>
</comment>
<dbReference type="InterPro" id="IPR000160">
    <property type="entry name" value="GGDEF_dom"/>
</dbReference>
<organism evidence="7 8">
    <name type="scientific">Sphingobium algorifonticola</name>
    <dbReference type="NCBI Taxonomy" id="2008318"/>
    <lineage>
        <taxon>Bacteria</taxon>
        <taxon>Pseudomonadati</taxon>
        <taxon>Pseudomonadota</taxon>
        <taxon>Alphaproteobacteria</taxon>
        <taxon>Sphingomonadales</taxon>
        <taxon>Sphingomonadaceae</taxon>
        <taxon>Sphingobium</taxon>
    </lineage>
</organism>
<dbReference type="Gene3D" id="3.30.70.270">
    <property type="match status" value="1"/>
</dbReference>
<name>A0A437J3W1_9SPHN</name>
<comment type="caution">
    <text evidence="7">The sequence shown here is derived from an EMBL/GenBank/DDBJ whole genome shotgun (WGS) entry which is preliminary data.</text>
</comment>
<dbReference type="NCBIfam" id="TIGR00254">
    <property type="entry name" value="GGDEF"/>
    <property type="match status" value="1"/>
</dbReference>
<dbReference type="PANTHER" id="PTHR45138">
    <property type="entry name" value="REGULATORY COMPONENTS OF SENSORY TRANSDUCTION SYSTEM"/>
    <property type="match status" value="1"/>
</dbReference>
<protein>
    <recommendedName>
        <fullName evidence="1">diguanylate cyclase</fullName>
        <ecNumber evidence="1">2.7.7.65</ecNumber>
    </recommendedName>
</protein>
<evidence type="ECO:0000259" key="5">
    <source>
        <dbReference type="PROSITE" id="PS50885"/>
    </source>
</evidence>
<dbReference type="InterPro" id="IPR043128">
    <property type="entry name" value="Rev_trsase/Diguanyl_cyclase"/>
</dbReference>
<dbReference type="Pfam" id="PF00990">
    <property type="entry name" value="GGDEF"/>
    <property type="match status" value="1"/>
</dbReference>
<gene>
    <name evidence="7" type="ORF">ENE74_16130</name>
</gene>
<dbReference type="InterPro" id="IPR050469">
    <property type="entry name" value="Diguanylate_Cyclase"/>
</dbReference>
<dbReference type="PROSITE" id="PS50885">
    <property type="entry name" value="HAMP"/>
    <property type="match status" value="1"/>
</dbReference>
<dbReference type="Proteomes" id="UP000282977">
    <property type="component" value="Unassembled WGS sequence"/>
</dbReference>
<evidence type="ECO:0000313" key="7">
    <source>
        <dbReference type="EMBL" id="RVT39217.1"/>
    </source>
</evidence>
<dbReference type="GO" id="GO:0052621">
    <property type="term" value="F:diguanylate cyclase activity"/>
    <property type="evidence" value="ECO:0007669"/>
    <property type="project" value="UniProtKB-EC"/>
</dbReference>
<dbReference type="PROSITE" id="PS50887">
    <property type="entry name" value="GGDEF"/>
    <property type="match status" value="1"/>
</dbReference>
<evidence type="ECO:0000313" key="8">
    <source>
        <dbReference type="Proteomes" id="UP000282977"/>
    </source>
</evidence>
<dbReference type="GO" id="GO:0016020">
    <property type="term" value="C:membrane"/>
    <property type="evidence" value="ECO:0007669"/>
    <property type="project" value="InterPro"/>
</dbReference>
<dbReference type="AlphaFoldDB" id="A0A437J3W1"/>
<reference evidence="7 8" key="1">
    <citation type="submission" date="2019-01" db="EMBL/GenBank/DDBJ databases">
        <authorList>
            <person name="Chen W.-M."/>
        </authorList>
    </citation>
    <scope>NUCLEOTIDE SEQUENCE [LARGE SCALE GENOMIC DNA]</scope>
    <source>
        <strain evidence="7 8">TLA-22</strain>
    </source>
</reference>
<dbReference type="EC" id="2.7.7.65" evidence="1"/>
<dbReference type="Gene3D" id="6.10.340.10">
    <property type="match status" value="1"/>
</dbReference>
<dbReference type="SUPFAM" id="SSF55073">
    <property type="entry name" value="Nucleotide cyclase"/>
    <property type="match status" value="1"/>
</dbReference>
<keyword evidence="4" id="KW-0812">Transmembrane</keyword>
<feature type="domain" description="HAMP" evidence="5">
    <location>
        <begin position="153"/>
        <end position="209"/>
    </location>
</feature>
<dbReference type="InterPro" id="IPR003660">
    <property type="entry name" value="HAMP_dom"/>
</dbReference>
<evidence type="ECO:0000259" key="6">
    <source>
        <dbReference type="PROSITE" id="PS50887"/>
    </source>
</evidence>
<sequence>MTPVDWKGRHIGTWGTSLLLDDLLSADELKGLPATDTVLVSAEGMLIWHPQYTHQSIAGSEQLLDLTRTRDPKLKALWRFIRGNAGKPFLGHVQQLGAHVSMRMVNTPRWYVLTIQNDEVIQSGAMRAVARVAIAAVLCLALQGVAVGLLLRRYVGKPLARLTHRTRILTQRFQTEGAPPSRAKVGRDEVEQLAHDFDDMADRLTRVHRDLEQQVAQRTKELHRANVELSRLADYDPLTGVLSRRRIVQDVEQLLMLRNPSRLYMLVIDVDHFKSVNDTYGHLAGDRILTEVARDARSLLRDNDLFGRIGGEEFMALIEASGSDEAAVVAERLRSGIARTKRVFREGAAGQVSVSIGVANASNRSSFAELYAVADAALYKAKQQGRDQCVMDAASNAEQMDCSERLIDWHSRDWQLSQQAS</sequence>
<proteinExistence type="predicted"/>
<keyword evidence="4" id="KW-0472">Membrane</keyword>
<dbReference type="CDD" id="cd06225">
    <property type="entry name" value="HAMP"/>
    <property type="match status" value="1"/>
</dbReference>
<dbReference type="RefSeq" id="WP_021227575.1">
    <property type="nucleotide sequence ID" value="NZ_RZUL01000009.1"/>
</dbReference>
<evidence type="ECO:0000256" key="3">
    <source>
        <dbReference type="SAM" id="Coils"/>
    </source>
</evidence>
<keyword evidence="4" id="KW-1133">Transmembrane helix</keyword>
<dbReference type="EMBL" id="RZUL01000009">
    <property type="protein sequence ID" value="RVT39217.1"/>
    <property type="molecule type" value="Genomic_DNA"/>
</dbReference>
<keyword evidence="3" id="KW-0175">Coiled coil</keyword>
<feature type="transmembrane region" description="Helical" evidence="4">
    <location>
        <begin position="128"/>
        <end position="151"/>
    </location>
</feature>
<evidence type="ECO:0000256" key="1">
    <source>
        <dbReference type="ARBA" id="ARBA00012528"/>
    </source>
</evidence>